<evidence type="ECO:0000256" key="1">
    <source>
        <dbReference type="ARBA" id="ARBA00010476"/>
    </source>
</evidence>
<organism evidence="4 5">
    <name type="scientific">Phyllachora maydis</name>
    <dbReference type="NCBI Taxonomy" id="1825666"/>
    <lineage>
        <taxon>Eukaryota</taxon>
        <taxon>Fungi</taxon>
        <taxon>Dikarya</taxon>
        <taxon>Ascomycota</taxon>
        <taxon>Pezizomycotina</taxon>
        <taxon>Sordariomycetes</taxon>
        <taxon>Sordariomycetidae</taxon>
        <taxon>Phyllachorales</taxon>
        <taxon>Phyllachoraceae</taxon>
        <taxon>Phyllachora</taxon>
    </lineage>
</organism>
<dbReference type="Proteomes" id="UP001217918">
    <property type="component" value="Unassembled WGS sequence"/>
</dbReference>
<comment type="caution">
    <text evidence="4">The sequence shown here is derived from an EMBL/GenBank/DDBJ whole genome shotgun (WGS) entry which is preliminary data.</text>
</comment>
<gene>
    <name evidence="4" type="ORF">P8C59_005647</name>
</gene>
<dbReference type="GO" id="GO:0051259">
    <property type="term" value="P:protein complex oligomerization"/>
    <property type="evidence" value="ECO:0007669"/>
    <property type="project" value="InterPro"/>
</dbReference>
<reference evidence="4" key="1">
    <citation type="journal article" date="2023" name="Mol. Plant Microbe Interact.">
        <title>Elucidating the Obligate Nature and Biological Capacity of an Invasive Fungal Corn Pathogen.</title>
        <authorList>
            <person name="MacCready J.S."/>
            <person name="Roggenkamp E.M."/>
            <person name="Gdanetz K."/>
            <person name="Chilvers M.I."/>
        </authorList>
    </citation>
    <scope>NUCLEOTIDE SEQUENCE</scope>
    <source>
        <strain evidence="4">PM02</strain>
    </source>
</reference>
<keyword evidence="5" id="KW-1185">Reference proteome</keyword>
<dbReference type="Gene3D" id="1.10.287.110">
    <property type="entry name" value="DnaJ domain"/>
    <property type="match status" value="1"/>
</dbReference>
<evidence type="ECO:0000313" key="5">
    <source>
        <dbReference type="Proteomes" id="UP001217918"/>
    </source>
</evidence>
<evidence type="ECO:0000256" key="2">
    <source>
        <dbReference type="ARBA" id="ARBA00023186"/>
    </source>
</evidence>
<dbReference type="GO" id="GO:0001671">
    <property type="term" value="F:ATPase activator activity"/>
    <property type="evidence" value="ECO:0007669"/>
    <property type="project" value="InterPro"/>
</dbReference>
<dbReference type="AlphaFoldDB" id="A0AAD9MFQ1"/>
<protein>
    <recommendedName>
        <fullName evidence="3">Co-chaperone HscB C-terminal oligomerisation domain-containing protein</fullName>
    </recommendedName>
</protein>
<sequence length="211" mass="22370">MLGATAWSRSPAYTAALTTTLPRHSPAAAQPPPPPPPPFYALFPQTLPAGAPPAAPFAIDARALRREFLRLQAAAHPDVHGGGNGASAAINAAYRTLASPLLRAQYLLREQHGVDLAGDEAGVAAAAEPDVLAAVLDARERIEAAEEEAELDGVRAENEGRIAAAEAALAEAFGVGDVERATREAVRLRYWVNIRESVEQWERGQPVVLQH</sequence>
<comment type="similarity">
    <text evidence="1">Belongs to the HscB family.</text>
</comment>
<dbReference type="EMBL" id="JAQQPM010000004">
    <property type="protein sequence ID" value="KAK2071206.1"/>
    <property type="molecule type" value="Genomic_DNA"/>
</dbReference>
<evidence type="ECO:0000259" key="3">
    <source>
        <dbReference type="Pfam" id="PF07743"/>
    </source>
</evidence>
<dbReference type="GO" id="GO:0005739">
    <property type="term" value="C:mitochondrion"/>
    <property type="evidence" value="ECO:0007669"/>
    <property type="project" value="TreeGrafter"/>
</dbReference>
<dbReference type="NCBIfam" id="TIGR00714">
    <property type="entry name" value="hscB"/>
    <property type="match status" value="1"/>
</dbReference>
<dbReference type="SUPFAM" id="SSF46565">
    <property type="entry name" value="Chaperone J-domain"/>
    <property type="match status" value="1"/>
</dbReference>
<dbReference type="PANTHER" id="PTHR14021:SF15">
    <property type="entry name" value="IRON-SULFUR CLUSTER CO-CHAPERONE PROTEIN HSCB"/>
    <property type="match status" value="1"/>
</dbReference>
<accession>A0AAD9MFQ1</accession>
<name>A0AAD9MFQ1_9PEZI</name>
<dbReference type="GO" id="GO:0044571">
    <property type="term" value="P:[2Fe-2S] cluster assembly"/>
    <property type="evidence" value="ECO:0007669"/>
    <property type="project" value="InterPro"/>
</dbReference>
<evidence type="ECO:0000313" key="4">
    <source>
        <dbReference type="EMBL" id="KAK2071206.1"/>
    </source>
</evidence>
<dbReference type="InterPro" id="IPR009073">
    <property type="entry name" value="HscB_oligo_C"/>
</dbReference>
<dbReference type="PANTHER" id="PTHR14021">
    <property type="entry name" value="IRON-SULFUR CLUSTER CO-CHAPERONE PROTEIN HSCB"/>
    <property type="match status" value="1"/>
</dbReference>
<dbReference type="InterPro" id="IPR036386">
    <property type="entry name" value="HscB_C_sf"/>
</dbReference>
<dbReference type="GO" id="GO:0051087">
    <property type="term" value="F:protein-folding chaperone binding"/>
    <property type="evidence" value="ECO:0007669"/>
    <property type="project" value="InterPro"/>
</dbReference>
<dbReference type="Pfam" id="PF07743">
    <property type="entry name" value="HSCB_C"/>
    <property type="match status" value="1"/>
</dbReference>
<feature type="domain" description="Co-chaperone HscB C-terminal oligomerisation" evidence="3">
    <location>
        <begin position="128"/>
        <end position="199"/>
    </location>
</feature>
<keyword evidence="2" id="KW-0143">Chaperone</keyword>
<dbReference type="InterPro" id="IPR036869">
    <property type="entry name" value="J_dom_sf"/>
</dbReference>
<dbReference type="Gene3D" id="1.20.1280.20">
    <property type="entry name" value="HscB, C-terminal domain"/>
    <property type="match status" value="1"/>
</dbReference>
<proteinExistence type="inferred from homology"/>
<dbReference type="InterPro" id="IPR004640">
    <property type="entry name" value="HscB"/>
</dbReference>
<dbReference type="SUPFAM" id="SSF47144">
    <property type="entry name" value="HSC20 (HSCB), C-terminal oligomerisation domain"/>
    <property type="match status" value="1"/>
</dbReference>